<dbReference type="InterPro" id="IPR029024">
    <property type="entry name" value="TerB-like"/>
</dbReference>
<evidence type="ECO:0000313" key="2">
    <source>
        <dbReference type="EMBL" id="MFD1628662.1"/>
    </source>
</evidence>
<evidence type="ECO:0000313" key="3">
    <source>
        <dbReference type="Proteomes" id="UP001597118"/>
    </source>
</evidence>
<organism evidence="2 3">
    <name type="scientific">Pseudopedobacter beijingensis</name>
    <dbReference type="NCBI Taxonomy" id="1207056"/>
    <lineage>
        <taxon>Bacteria</taxon>
        <taxon>Pseudomonadati</taxon>
        <taxon>Bacteroidota</taxon>
        <taxon>Sphingobacteriia</taxon>
        <taxon>Sphingobacteriales</taxon>
        <taxon>Sphingobacteriaceae</taxon>
        <taxon>Pseudopedobacter</taxon>
    </lineage>
</organism>
<keyword evidence="1" id="KW-1133">Transmembrane helix</keyword>
<keyword evidence="3" id="KW-1185">Reference proteome</keyword>
<dbReference type="Proteomes" id="UP001597118">
    <property type="component" value="Unassembled WGS sequence"/>
</dbReference>
<dbReference type="EMBL" id="JBHUDG010000003">
    <property type="protein sequence ID" value="MFD1628662.1"/>
    <property type="molecule type" value="Genomic_DNA"/>
</dbReference>
<keyword evidence="1" id="KW-0472">Membrane</keyword>
<reference evidence="3" key="1">
    <citation type="journal article" date="2019" name="Int. J. Syst. Evol. Microbiol.">
        <title>The Global Catalogue of Microorganisms (GCM) 10K type strain sequencing project: providing services to taxonomists for standard genome sequencing and annotation.</title>
        <authorList>
            <consortium name="The Broad Institute Genomics Platform"/>
            <consortium name="The Broad Institute Genome Sequencing Center for Infectious Disease"/>
            <person name="Wu L."/>
            <person name="Ma J."/>
        </authorList>
    </citation>
    <scope>NUCLEOTIDE SEQUENCE [LARGE SCALE GENOMIC DNA]</scope>
    <source>
        <strain evidence="3">CCUG 53762</strain>
    </source>
</reference>
<dbReference type="SUPFAM" id="SSF158682">
    <property type="entry name" value="TerB-like"/>
    <property type="match status" value="1"/>
</dbReference>
<name>A0ABW4I8D1_9SPHI</name>
<keyword evidence="1" id="KW-0812">Transmembrane</keyword>
<evidence type="ECO:0008006" key="4">
    <source>
        <dbReference type="Google" id="ProtNLM"/>
    </source>
</evidence>
<feature type="transmembrane region" description="Helical" evidence="1">
    <location>
        <begin position="437"/>
        <end position="454"/>
    </location>
</feature>
<protein>
    <recommendedName>
        <fullName evidence="4">TerB family tellurite resistance protein</fullName>
    </recommendedName>
</protein>
<dbReference type="Gene3D" id="1.10.3680.10">
    <property type="entry name" value="TerB-like"/>
    <property type="match status" value="1"/>
</dbReference>
<gene>
    <name evidence="2" type="ORF">ACFSAH_02175</name>
</gene>
<dbReference type="RefSeq" id="WP_379661049.1">
    <property type="nucleotide sequence ID" value="NZ_JBHUDG010000003.1"/>
</dbReference>
<sequence>MKYTASRLSDGNKIFPAEIHLEENGVTVKIPGFLSGKTKFMNYEHITAVEINTPMIGFSSITLYYQGNKAFAHGFTKEEVKQIKATIDRKRKESKTTIIHSNAHVAEHPKKLSPPAPVISSISNIPPVSKESENLYSSQLEKLIEIAITDGELTEKEKQVLFKRAEAEGIDLDEFEMVLEARIPNKKPTKNNVQLLKENKELNRNQLDKLIELALADGIVTEQEKQVLIKKATELGIEQDELEVILEAKLHLRQKEGIGSAQKDNVIKCPSCNDIIPALSKVCPSCDFVIGATRSSSGSEKSLEDLIADIEDTLVEIKTIKQPNVFATLYEHVHITVPILTFILFIIGYRITSDFLILLSILLIFVSIAIIRSRQNKNKSQSEKKSFSSLKAIFEKYARTARTLFGENKKVKLLLEELNIELTYAEKKRNKNRKIEYVSYSIIVIIAISIFFLPNKGDKRIEEEKTIRETVLEYINTGDAKKAEEYYILHANDEGLVGYHIRDLAITVMQALVDQNLLEEAESYLSKGHHVNTSMGDVAKPLVLAYVKKGDIKSAKRIISSVNEYHQEGLKKLLPKN</sequence>
<proteinExistence type="predicted"/>
<dbReference type="CDD" id="cd07177">
    <property type="entry name" value="terB_like"/>
    <property type="match status" value="1"/>
</dbReference>
<comment type="caution">
    <text evidence="2">The sequence shown here is derived from an EMBL/GenBank/DDBJ whole genome shotgun (WGS) entry which is preliminary data.</text>
</comment>
<accession>A0ABW4I8D1</accession>
<feature type="transmembrane region" description="Helical" evidence="1">
    <location>
        <begin position="355"/>
        <end position="371"/>
    </location>
</feature>
<evidence type="ECO:0000256" key="1">
    <source>
        <dbReference type="SAM" id="Phobius"/>
    </source>
</evidence>